<dbReference type="Pfam" id="PF11051">
    <property type="entry name" value="Mannosyl_trans3"/>
    <property type="match status" value="2"/>
</dbReference>
<dbReference type="HOGENOM" id="CLU_013298_0_1_1"/>
<evidence type="ECO:0008006" key="13">
    <source>
        <dbReference type="Google" id="ProtNLM"/>
    </source>
</evidence>
<dbReference type="Proteomes" id="UP000019471">
    <property type="component" value="Unassembled WGS sequence"/>
</dbReference>
<keyword evidence="5" id="KW-0812">Transmembrane</keyword>
<dbReference type="OrthoDB" id="4484309at2759"/>
<reference evidence="11 12" key="1">
    <citation type="submission" date="2013-03" db="EMBL/GenBank/DDBJ databases">
        <title>The Genome Sequence of Cladophialophora psammophila CBS 110553.</title>
        <authorList>
            <consortium name="The Broad Institute Genomics Platform"/>
            <person name="Cuomo C."/>
            <person name="de Hoog S."/>
            <person name="Gorbushina A."/>
            <person name="Walker B."/>
            <person name="Young S.K."/>
            <person name="Zeng Q."/>
            <person name="Gargeya S."/>
            <person name="Fitzgerald M."/>
            <person name="Haas B."/>
            <person name="Abouelleil A."/>
            <person name="Allen A.W."/>
            <person name="Alvarado L."/>
            <person name="Arachchi H.M."/>
            <person name="Berlin A.M."/>
            <person name="Chapman S.B."/>
            <person name="Gainer-Dewar J."/>
            <person name="Goldberg J."/>
            <person name="Griggs A."/>
            <person name="Gujja S."/>
            <person name="Hansen M."/>
            <person name="Howarth C."/>
            <person name="Imamovic A."/>
            <person name="Ireland A."/>
            <person name="Larimer J."/>
            <person name="McCowan C."/>
            <person name="Murphy C."/>
            <person name="Pearson M."/>
            <person name="Poon T.W."/>
            <person name="Priest M."/>
            <person name="Roberts A."/>
            <person name="Saif S."/>
            <person name="Shea T."/>
            <person name="Sisk P."/>
            <person name="Sykes S."/>
            <person name="Wortman J."/>
            <person name="Nusbaum C."/>
            <person name="Birren B."/>
        </authorList>
    </citation>
    <scope>NUCLEOTIDE SEQUENCE [LARGE SCALE GENOMIC DNA]</scope>
    <source>
        <strain evidence="11 12">CBS 110553</strain>
    </source>
</reference>
<evidence type="ECO:0000256" key="3">
    <source>
        <dbReference type="ARBA" id="ARBA00009105"/>
    </source>
</evidence>
<dbReference type="EMBL" id="AMGX01000002">
    <property type="protein sequence ID" value="EXJ74958.1"/>
    <property type="molecule type" value="Genomic_DNA"/>
</dbReference>
<keyword evidence="6" id="KW-0735">Signal-anchor</keyword>
<dbReference type="PANTHER" id="PTHR31646:SF1">
    <property type="entry name" value="ALPHA-1,2-MANNOSYLTRANSFERASE MNN2"/>
    <property type="match status" value="1"/>
</dbReference>
<comment type="pathway">
    <text evidence="2">Protein modification; protein glycosylation.</text>
</comment>
<dbReference type="PANTHER" id="PTHR31646">
    <property type="entry name" value="ALPHA-1,2-MANNOSYLTRANSFERASE MNN2"/>
    <property type="match status" value="1"/>
</dbReference>
<dbReference type="RefSeq" id="XP_007740460.1">
    <property type="nucleotide sequence ID" value="XM_007742270.1"/>
</dbReference>
<evidence type="ECO:0000256" key="2">
    <source>
        <dbReference type="ARBA" id="ARBA00004922"/>
    </source>
</evidence>
<evidence type="ECO:0000256" key="7">
    <source>
        <dbReference type="ARBA" id="ARBA00022989"/>
    </source>
</evidence>
<sequence length="557" mass="62757">MILRPSRKLAGPMYRRKSGLIAALLTLFLFLLFLQTRIHHEPAEPPPVARPESAPESVPVPQSDVEAKPPAKIKNPLLDSQAAFWRDLYLIILNNDPNCRNPPDLVVPQKLDIGFDPTHNHPRPDILYMDTADIKRMREAHSNFVNDLTSTPPKIPYEPGTRGIVMTGGFSQLPVLVISILMLRRAESELPVEVFVADPSEWDEQICNVVLPALNAKCLLFSDIFHAANTGVSIDRFQFKIMAILFSSFEEVLLLDSDAFPIHNPLPLFQEEPFKSNGLIVWPDFWYASESPYYFEIAKIDRIPALNERAAVESGEVMYSKAKHHLSIMLAAYYNYYGPTYYYPLFSQGAPGQGDKETFAWAATALKEPFYAVHQRVMALGRHDTSGNYLGSAMAQHDPVADYTFTMAHGPPHERVQDVDTGKDNHFDIQASDVKPFFIHANFPKFDPATIFGHEITGFSGQVTGAGGPTQDSNGTKVRCWMDEARAMQLFGFDVERRFWEEIKGTACEYEHQFGTWKGKQGICERTQKYWNEVFGSDPALEDRQNMGTSVELPAPP</sequence>
<gene>
    <name evidence="11" type="ORF">A1O5_01654</name>
</gene>
<dbReference type="GO" id="GO:0000139">
    <property type="term" value="C:Golgi membrane"/>
    <property type="evidence" value="ECO:0007669"/>
    <property type="project" value="UniProtKB-SubCell"/>
</dbReference>
<evidence type="ECO:0000256" key="4">
    <source>
        <dbReference type="ARBA" id="ARBA00022679"/>
    </source>
</evidence>
<keyword evidence="9" id="KW-0472">Membrane</keyword>
<keyword evidence="8" id="KW-0333">Golgi apparatus</keyword>
<feature type="region of interest" description="Disordered" evidence="10">
    <location>
        <begin position="43"/>
        <end position="72"/>
    </location>
</feature>
<evidence type="ECO:0000313" key="11">
    <source>
        <dbReference type="EMBL" id="EXJ74958.1"/>
    </source>
</evidence>
<dbReference type="InterPro" id="IPR022751">
    <property type="entry name" value="Alpha_mannosyltransferase"/>
</dbReference>
<accession>W9X450</accession>
<comment type="caution">
    <text evidence="11">The sequence shown here is derived from an EMBL/GenBank/DDBJ whole genome shotgun (WGS) entry which is preliminary data.</text>
</comment>
<evidence type="ECO:0000313" key="12">
    <source>
        <dbReference type="Proteomes" id="UP000019471"/>
    </source>
</evidence>
<protein>
    <recommendedName>
        <fullName evidence="13">Alpha 1,2-mannosyltransferase</fullName>
    </recommendedName>
</protein>
<organism evidence="11 12">
    <name type="scientific">Cladophialophora psammophila CBS 110553</name>
    <dbReference type="NCBI Taxonomy" id="1182543"/>
    <lineage>
        <taxon>Eukaryota</taxon>
        <taxon>Fungi</taxon>
        <taxon>Dikarya</taxon>
        <taxon>Ascomycota</taxon>
        <taxon>Pezizomycotina</taxon>
        <taxon>Eurotiomycetes</taxon>
        <taxon>Chaetothyriomycetidae</taxon>
        <taxon>Chaetothyriales</taxon>
        <taxon>Herpotrichiellaceae</taxon>
        <taxon>Cladophialophora</taxon>
    </lineage>
</organism>
<proteinExistence type="inferred from homology"/>
<dbReference type="STRING" id="1182543.W9X450"/>
<comment type="subcellular location">
    <subcellularLocation>
        <location evidence="1">Golgi apparatus membrane</location>
        <topology evidence="1">Single-pass type II membrane protein</topology>
    </subcellularLocation>
</comment>
<name>W9X450_9EURO</name>
<evidence type="ECO:0000256" key="10">
    <source>
        <dbReference type="SAM" id="MobiDB-lite"/>
    </source>
</evidence>
<comment type="similarity">
    <text evidence="3">Belongs to the MNN1/MNT family.</text>
</comment>
<keyword evidence="4" id="KW-0808">Transferase</keyword>
<dbReference type="GO" id="GO:0046354">
    <property type="term" value="P:mannan biosynthetic process"/>
    <property type="evidence" value="ECO:0007669"/>
    <property type="project" value="TreeGrafter"/>
</dbReference>
<keyword evidence="7" id="KW-1133">Transmembrane helix</keyword>
<evidence type="ECO:0000256" key="1">
    <source>
        <dbReference type="ARBA" id="ARBA00004323"/>
    </source>
</evidence>
<dbReference type="eggNOG" id="ENOG502QQ16">
    <property type="taxonomic scope" value="Eukaryota"/>
</dbReference>
<dbReference type="AlphaFoldDB" id="W9X450"/>
<dbReference type="GeneID" id="19186387"/>
<dbReference type="InterPro" id="IPR029044">
    <property type="entry name" value="Nucleotide-diphossugar_trans"/>
</dbReference>
<evidence type="ECO:0000256" key="6">
    <source>
        <dbReference type="ARBA" id="ARBA00022968"/>
    </source>
</evidence>
<evidence type="ECO:0000256" key="5">
    <source>
        <dbReference type="ARBA" id="ARBA00022692"/>
    </source>
</evidence>
<evidence type="ECO:0000256" key="9">
    <source>
        <dbReference type="ARBA" id="ARBA00023136"/>
    </source>
</evidence>
<keyword evidence="12" id="KW-1185">Reference proteome</keyword>
<dbReference type="GO" id="GO:0000026">
    <property type="term" value="F:alpha-1,2-mannosyltransferase activity"/>
    <property type="evidence" value="ECO:0007669"/>
    <property type="project" value="TreeGrafter"/>
</dbReference>
<dbReference type="SUPFAM" id="SSF53448">
    <property type="entry name" value="Nucleotide-diphospho-sugar transferases"/>
    <property type="match status" value="1"/>
</dbReference>
<evidence type="ECO:0000256" key="8">
    <source>
        <dbReference type="ARBA" id="ARBA00023034"/>
    </source>
</evidence>